<name>A0A373FRE1_COMTE</name>
<accession>A0A373FRE1</accession>
<dbReference type="EMBL" id="QURR01000006">
    <property type="protein sequence ID" value="RGE45949.1"/>
    <property type="molecule type" value="Genomic_DNA"/>
</dbReference>
<dbReference type="AlphaFoldDB" id="A0A373FRE1"/>
<comment type="caution">
    <text evidence="1">The sequence shown here is derived from an EMBL/GenBank/DDBJ whole genome shotgun (WGS) entry which is preliminary data.</text>
</comment>
<keyword evidence="2" id="KW-1185">Reference proteome</keyword>
<reference evidence="1 2" key="1">
    <citation type="submission" date="2018-08" db="EMBL/GenBank/DDBJ databases">
        <title>Comamonas testosteroni strain SWCO2.</title>
        <authorList>
            <person name="Jiang N."/>
            <person name="Zhang X.Z."/>
        </authorList>
    </citation>
    <scope>NUCLEOTIDE SEQUENCE [LARGE SCALE GENOMIC DNA]</scope>
    <source>
        <strain evidence="1 2">SWCO2</strain>
    </source>
</reference>
<sequence>MKYLLVLLVVVIAIGIWRSKRRVSGASSAAQSATRTTALNKPQAMVECVHCGLHLPQKDAVADAQGRFFCSTEHRQATSPR</sequence>
<evidence type="ECO:0000313" key="2">
    <source>
        <dbReference type="Proteomes" id="UP000261948"/>
    </source>
</evidence>
<gene>
    <name evidence="1" type="ORF">DZC30_06655</name>
</gene>
<evidence type="ECO:0000313" key="1">
    <source>
        <dbReference type="EMBL" id="RGE45949.1"/>
    </source>
</evidence>
<dbReference type="OrthoDB" id="9814432at2"/>
<proteinExistence type="predicted"/>
<dbReference type="Proteomes" id="UP000261948">
    <property type="component" value="Unassembled WGS sequence"/>
</dbReference>
<evidence type="ECO:0008006" key="3">
    <source>
        <dbReference type="Google" id="ProtNLM"/>
    </source>
</evidence>
<dbReference type="NCBIfam" id="NF041023">
    <property type="entry name" value="PP0621_fam"/>
    <property type="match status" value="1"/>
</dbReference>
<protein>
    <recommendedName>
        <fullName evidence="3">Deaminase</fullName>
    </recommendedName>
</protein>
<organism evidence="1 2">
    <name type="scientific">Comamonas testosteroni</name>
    <name type="common">Pseudomonas testosteroni</name>
    <dbReference type="NCBI Taxonomy" id="285"/>
    <lineage>
        <taxon>Bacteria</taxon>
        <taxon>Pseudomonadati</taxon>
        <taxon>Pseudomonadota</taxon>
        <taxon>Betaproteobacteria</taxon>
        <taxon>Burkholderiales</taxon>
        <taxon>Comamonadaceae</taxon>
        <taxon>Comamonas</taxon>
    </lineage>
</organism>
<dbReference type="InterPro" id="IPR049708">
    <property type="entry name" value="PP0621-like"/>
</dbReference>